<organism evidence="2 3">
    <name type="scientific">Parascardovia denticolens DSM 10105 = JCM 12538</name>
    <dbReference type="NCBI Taxonomy" id="864564"/>
    <lineage>
        <taxon>Bacteria</taxon>
        <taxon>Bacillati</taxon>
        <taxon>Actinomycetota</taxon>
        <taxon>Actinomycetes</taxon>
        <taxon>Bifidobacteriales</taxon>
        <taxon>Bifidobacteriaceae</taxon>
        <taxon>Parascardovia</taxon>
    </lineage>
</organism>
<dbReference type="EMBL" id="AEON01000001">
    <property type="protein sequence ID" value="EFT84026.1"/>
    <property type="molecule type" value="Genomic_DNA"/>
</dbReference>
<dbReference type="AlphaFoldDB" id="E6JZI0"/>
<protein>
    <submittedName>
        <fullName evidence="2">Uncharacterized protein</fullName>
    </submittedName>
</protein>
<feature type="region of interest" description="Disordered" evidence="1">
    <location>
        <begin position="1"/>
        <end position="30"/>
    </location>
</feature>
<dbReference type="Proteomes" id="UP000004946">
    <property type="component" value="Chromosome"/>
</dbReference>
<name>E6JZI0_PARDN</name>
<proteinExistence type="predicted"/>
<dbReference type="HOGENOM" id="CLU_2918479_0_0_11"/>
<evidence type="ECO:0000313" key="3">
    <source>
        <dbReference type="Proteomes" id="UP000004946"/>
    </source>
</evidence>
<keyword evidence="3" id="KW-1185">Reference proteome</keyword>
<gene>
    <name evidence="2" type="ORF">HMPREF0620_1031</name>
</gene>
<evidence type="ECO:0000313" key="2">
    <source>
        <dbReference type="EMBL" id="EFT84026.1"/>
    </source>
</evidence>
<accession>E6JZI0</accession>
<reference evidence="2 3" key="1">
    <citation type="submission" date="2010-12" db="EMBL/GenBank/DDBJ databases">
        <authorList>
            <person name="Muzny D."/>
            <person name="Qin X."/>
            <person name="Buhay C."/>
            <person name="Dugan-Rocha S."/>
            <person name="Ding Y."/>
            <person name="Chen G."/>
            <person name="Hawes A."/>
            <person name="Holder M."/>
            <person name="Jhangiani S."/>
            <person name="Johnson A."/>
            <person name="Khan Z."/>
            <person name="Li Z."/>
            <person name="Liu W."/>
            <person name="Liu X."/>
            <person name="Perez L."/>
            <person name="Shen H."/>
            <person name="Wang Q."/>
            <person name="Watt J."/>
            <person name="Xi L."/>
            <person name="Xin Y."/>
            <person name="Zhou J."/>
            <person name="Deng J."/>
            <person name="Jiang H."/>
            <person name="Liu Y."/>
            <person name="Qu J."/>
            <person name="Song X.-Z."/>
            <person name="Zhang L."/>
            <person name="Villasana D."/>
            <person name="Johnson A."/>
            <person name="Liu J."/>
            <person name="Liyanage D."/>
            <person name="Lorensuhewa L."/>
            <person name="Robinson T."/>
            <person name="Song A."/>
            <person name="Song B.-B."/>
            <person name="Dinh H."/>
            <person name="Thornton R."/>
            <person name="Coyle M."/>
            <person name="Francisco L."/>
            <person name="Jackson L."/>
            <person name="Javaid M."/>
            <person name="Korchina V."/>
            <person name="Kovar C."/>
            <person name="Mata R."/>
            <person name="Mathew T."/>
            <person name="Ngo R."/>
            <person name="Nguyen L."/>
            <person name="Nguyen N."/>
            <person name="Okwuonu G."/>
            <person name="Ongeri F."/>
            <person name="Pham C."/>
            <person name="Simmons D."/>
            <person name="Wilczek-Boney K."/>
            <person name="Hale W."/>
            <person name="Jakkamsetti A."/>
            <person name="Pham P."/>
            <person name="Ruth R."/>
            <person name="San Lucas F."/>
            <person name="Warren J."/>
            <person name="Zhang J."/>
            <person name="Zhao Z."/>
            <person name="Zhou C."/>
            <person name="Zhu D."/>
            <person name="Lee S."/>
            <person name="Bess C."/>
            <person name="Blankenburg K."/>
            <person name="Forbes L."/>
            <person name="Fu Q."/>
            <person name="Gubbala S."/>
            <person name="Hirani K."/>
            <person name="Jayaseelan J.C."/>
            <person name="Lara F."/>
            <person name="Munidasa M."/>
            <person name="Palculict T."/>
            <person name="Patil S."/>
            <person name="Pu L.-L."/>
            <person name="Saada N."/>
            <person name="Tang L."/>
            <person name="Weissenberger G."/>
            <person name="Zhu Y."/>
            <person name="Hemphill L."/>
            <person name="Shang Y."/>
            <person name="Youmans B."/>
            <person name="Ayvaz T."/>
            <person name="Ross M."/>
            <person name="Santibanez J."/>
            <person name="Aqrawi P."/>
            <person name="Gross S."/>
            <person name="Joshi V."/>
            <person name="Fowler G."/>
            <person name="Nazareth L."/>
            <person name="Reid J."/>
            <person name="Worley K."/>
            <person name="Petrosino J."/>
            <person name="Highlander S."/>
            <person name="Gibbs R."/>
        </authorList>
    </citation>
    <scope>NUCLEOTIDE SEQUENCE [LARGE SCALE GENOMIC DNA]</scope>
    <source>
        <strain evidence="2 3">DSM 10105</strain>
    </source>
</reference>
<evidence type="ECO:0000256" key="1">
    <source>
        <dbReference type="SAM" id="MobiDB-lite"/>
    </source>
</evidence>
<sequence>MQITHDETIPPPQQLVRGGSPLGPLPSRCPPWDVDKPILPFIADRYHGDGNPPAMERQRRA</sequence>
<comment type="caution">
    <text evidence="2">The sequence shown here is derived from an EMBL/GenBank/DDBJ whole genome shotgun (WGS) entry which is preliminary data.</text>
</comment>